<reference evidence="1" key="2">
    <citation type="submission" date="2014-05" db="EMBL/GenBank/DDBJ databases">
        <title>The genome and life-stage specific transcriptomes of Globodera pallida elucidate key aspects of plant parasitism by a cyst nematode.</title>
        <authorList>
            <person name="Cotton J.A."/>
            <person name="Lilley C.J."/>
            <person name="Jones L.M."/>
            <person name="Kikuchi T."/>
            <person name="Reid A.J."/>
            <person name="Thorpe P."/>
            <person name="Tsai I.J."/>
            <person name="Beasley H."/>
            <person name="Blok V."/>
            <person name="Cock P.J.A."/>
            <person name="Van den Akker S.E."/>
            <person name="Holroyd N."/>
            <person name="Hunt M."/>
            <person name="Mantelin S."/>
            <person name="Naghra H."/>
            <person name="Pain A."/>
            <person name="Palomares-Rius J.E."/>
            <person name="Zarowiecki M."/>
            <person name="Berriman M."/>
            <person name="Jones J.T."/>
            <person name="Urwin P.E."/>
        </authorList>
    </citation>
    <scope>NUCLEOTIDE SEQUENCE [LARGE SCALE GENOMIC DNA]</scope>
    <source>
        <strain evidence="1">Lindley</strain>
    </source>
</reference>
<sequence>VKAESMSAEAGINTEVMTSIIFALCAVTKMKLDLPDLRALKDLQARMDRRGLANANIK</sequence>
<dbReference type="WBParaSite" id="GPLIN_001135100">
    <property type="protein sequence ID" value="GPLIN_001135100"/>
    <property type="gene ID" value="GPLIN_001135100"/>
</dbReference>
<evidence type="ECO:0000313" key="2">
    <source>
        <dbReference type="WBParaSite" id="GPLIN_001135100"/>
    </source>
</evidence>
<accession>A0A183CEP6</accession>
<dbReference type="Proteomes" id="UP000050741">
    <property type="component" value="Unassembled WGS sequence"/>
</dbReference>
<reference evidence="2" key="3">
    <citation type="submission" date="2016-06" db="UniProtKB">
        <authorList>
            <consortium name="WormBaseParasite"/>
        </authorList>
    </citation>
    <scope>IDENTIFICATION</scope>
</reference>
<dbReference type="AlphaFoldDB" id="A0A183CEP6"/>
<protein>
    <submittedName>
        <fullName evidence="2">Cytochrome P450</fullName>
    </submittedName>
</protein>
<reference evidence="1" key="1">
    <citation type="submission" date="2013-12" db="EMBL/GenBank/DDBJ databases">
        <authorList>
            <person name="Aslett M."/>
        </authorList>
    </citation>
    <scope>NUCLEOTIDE SEQUENCE [LARGE SCALE GENOMIC DNA]</scope>
    <source>
        <strain evidence="1">Lindley</strain>
    </source>
</reference>
<organism evidence="1 2">
    <name type="scientific">Globodera pallida</name>
    <name type="common">Potato cyst nematode worm</name>
    <name type="synonym">Heterodera pallida</name>
    <dbReference type="NCBI Taxonomy" id="36090"/>
    <lineage>
        <taxon>Eukaryota</taxon>
        <taxon>Metazoa</taxon>
        <taxon>Ecdysozoa</taxon>
        <taxon>Nematoda</taxon>
        <taxon>Chromadorea</taxon>
        <taxon>Rhabditida</taxon>
        <taxon>Tylenchina</taxon>
        <taxon>Tylenchomorpha</taxon>
        <taxon>Tylenchoidea</taxon>
        <taxon>Heteroderidae</taxon>
        <taxon>Heteroderinae</taxon>
        <taxon>Globodera</taxon>
    </lineage>
</organism>
<proteinExistence type="predicted"/>
<evidence type="ECO:0000313" key="1">
    <source>
        <dbReference type="Proteomes" id="UP000050741"/>
    </source>
</evidence>
<keyword evidence="1" id="KW-1185">Reference proteome</keyword>
<name>A0A183CEP6_GLOPA</name>